<dbReference type="Proteomes" id="UP001427805">
    <property type="component" value="Unassembled WGS sequence"/>
</dbReference>
<dbReference type="SUPFAM" id="SSF50800">
    <property type="entry name" value="PK beta-barrel domain-like"/>
    <property type="match status" value="1"/>
</dbReference>
<dbReference type="InterPro" id="IPR005163">
    <property type="entry name" value="Tri_helical_YiiM-like"/>
</dbReference>
<evidence type="ECO:0000313" key="2">
    <source>
        <dbReference type="EMBL" id="MEN3749830.1"/>
    </source>
</evidence>
<name>A0ABV0BIB8_9SPHN</name>
<dbReference type="Pfam" id="PF03475">
    <property type="entry name" value="YiiM_3-alpha"/>
    <property type="match status" value="1"/>
</dbReference>
<accession>A0ABV0BIB8</accession>
<comment type="caution">
    <text evidence="2">The sequence shown here is derived from an EMBL/GenBank/DDBJ whole genome shotgun (WGS) entry which is preliminary data.</text>
</comment>
<dbReference type="EMBL" id="JBDIZK010000018">
    <property type="protein sequence ID" value="MEN3749830.1"/>
    <property type="molecule type" value="Genomic_DNA"/>
</dbReference>
<keyword evidence="3" id="KW-1185">Reference proteome</keyword>
<dbReference type="Pfam" id="PF03473">
    <property type="entry name" value="MOSC"/>
    <property type="match status" value="1"/>
</dbReference>
<proteinExistence type="predicted"/>
<dbReference type="InterPro" id="IPR052353">
    <property type="entry name" value="Benzoxazolinone_Detox_Enz"/>
</dbReference>
<dbReference type="PANTHER" id="PTHR30212:SF2">
    <property type="entry name" value="PROTEIN YIIM"/>
    <property type="match status" value="1"/>
</dbReference>
<sequence length="236" mass="25815">MDPTRALPPIPLVALMTGRVAPLGAGGVTSGIAKRPVAAAVMLHDHGLDGDEQGDLRHHGGPEKALHHYPLDHYAGWAAGIGARPLLDAPGAFGENLSTLGLAERDVAVGDVFRLGQAVIEVSQGRQPCWKLNRRFGVPDMSRRVQDSGRTGWYYRVIEGGRIAPDAVLTRIDRRAPDWTIERLSRALYGAAPDRGEWAAMAALEVLTPNWRALALRRLETGRIEDWDRRLYEKAA</sequence>
<reference evidence="2 3" key="1">
    <citation type="submission" date="2024-05" db="EMBL/GenBank/DDBJ databases">
        <title>Sphingomonas sp. HF-S3 16S ribosomal RNA gene Genome sequencing and assembly.</title>
        <authorList>
            <person name="Lee H."/>
        </authorList>
    </citation>
    <scope>NUCLEOTIDE SEQUENCE [LARGE SCALE GENOMIC DNA]</scope>
    <source>
        <strain evidence="2 3">HF-S3</strain>
    </source>
</reference>
<protein>
    <submittedName>
        <fullName evidence="2">MOSC domain-containing protein</fullName>
    </submittedName>
</protein>
<gene>
    <name evidence="2" type="ORF">TPR58_21845</name>
</gene>
<dbReference type="InterPro" id="IPR011037">
    <property type="entry name" value="Pyrv_Knase-like_insert_dom_sf"/>
</dbReference>
<evidence type="ECO:0000313" key="3">
    <source>
        <dbReference type="Proteomes" id="UP001427805"/>
    </source>
</evidence>
<dbReference type="PANTHER" id="PTHR30212">
    <property type="entry name" value="PROTEIN YIIM"/>
    <property type="match status" value="1"/>
</dbReference>
<organism evidence="2 3">
    <name type="scientific">Sphingomonas rustica</name>
    <dbReference type="NCBI Taxonomy" id="3103142"/>
    <lineage>
        <taxon>Bacteria</taxon>
        <taxon>Pseudomonadati</taxon>
        <taxon>Pseudomonadota</taxon>
        <taxon>Alphaproteobacteria</taxon>
        <taxon>Sphingomonadales</taxon>
        <taxon>Sphingomonadaceae</taxon>
        <taxon>Sphingomonas</taxon>
    </lineage>
</organism>
<dbReference type="PROSITE" id="PS51340">
    <property type="entry name" value="MOSC"/>
    <property type="match status" value="1"/>
</dbReference>
<dbReference type="RefSeq" id="WP_346248881.1">
    <property type="nucleotide sequence ID" value="NZ_JBDIZK010000018.1"/>
</dbReference>
<dbReference type="InterPro" id="IPR005302">
    <property type="entry name" value="MoCF_Sase_C"/>
</dbReference>
<dbReference type="Gene3D" id="2.40.33.20">
    <property type="entry name" value="PK beta-barrel domain-like"/>
    <property type="match status" value="1"/>
</dbReference>
<evidence type="ECO:0000259" key="1">
    <source>
        <dbReference type="PROSITE" id="PS51340"/>
    </source>
</evidence>
<feature type="domain" description="MOSC" evidence="1">
    <location>
        <begin position="35"/>
        <end position="172"/>
    </location>
</feature>